<comment type="caution">
    <text evidence="4">The sequence shown here is derived from an EMBL/GenBank/DDBJ whole genome shotgun (WGS) entry which is preliminary data.</text>
</comment>
<protein>
    <submittedName>
        <fullName evidence="4">Nitroreductase family protein</fullName>
    </submittedName>
</protein>
<evidence type="ECO:0000313" key="4">
    <source>
        <dbReference type="EMBL" id="MBE9118470.1"/>
    </source>
</evidence>
<dbReference type="EMBL" id="JADEWZ010000048">
    <property type="protein sequence ID" value="MBE9118470.1"/>
    <property type="molecule type" value="Genomic_DNA"/>
</dbReference>
<dbReference type="InterPro" id="IPR000415">
    <property type="entry name" value="Nitroreductase-like"/>
</dbReference>
<dbReference type="PANTHER" id="PTHR43673:SF10">
    <property type="entry name" value="NADH DEHYDROGENASE_NAD(P)H NITROREDUCTASE XCC3605-RELATED"/>
    <property type="match status" value="1"/>
</dbReference>
<evidence type="ECO:0000256" key="2">
    <source>
        <dbReference type="ARBA" id="ARBA00023002"/>
    </source>
</evidence>
<keyword evidence="5" id="KW-1185">Reference proteome</keyword>
<dbReference type="Gene3D" id="3.40.109.10">
    <property type="entry name" value="NADH Oxidase"/>
    <property type="match status" value="1"/>
</dbReference>
<dbReference type="CDD" id="cd02138">
    <property type="entry name" value="TdsD-like"/>
    <property type="match status" value="1"/>
</dbReference>
<name>A0A8J7JEZ7_9CYAN</name>
<evidence type="ECO:0000259" key="3">
    <source>
        <dbReference type="Pfam" id="PF00881"/>
    </source>
</evidence>
<dbReference type="SUPFAM" id="SSF55469">
    <property type="entry name" value="FMN-dependent nitroreductase-like"/>
    <property type="match status" value="1"/>
</dbReference>
<accession>A0A8J7JEZ7</accession>
<comment type="similarity">
    <text evidence="1">Belongs to the nitroreductase family.</text>
</comment>
<feature type="domain" description="Nitroreductase" evidence="3">
    <location>
        <begin position="17"/>
        <end position="160"/>
    </location>
</feature>
<dbReference type="Proteomes" id="UP000654482">
    <property type="component" value="Unassembled WGS sequence"/>
</dbReference>
<evidence type="ECO:0000256" key="1">
    <source>
        <dbReference type="ARBA" id="ARBA00007118"/>
    </source>
</evidence>
<evidence type="ECO:0000313" key="5">
    <source>
        <dbReference type="Proteomes" id="UP000654482"/>
    </source>
</evidence>
<sequence length="202" mass="22640">MTDKLAKTQYPIHDLLKRRWSPLSFANRPVSPDTLCTLFEAANWTASCFNEQPWHFIVATQDNSADFERLLSCLVEANQQWAKDAPVLMISVAKLFFERNGNENRHAFHDVGGAATSLALQATAMDLYIHQMAGFDAEKAREVFNIPQGYDAVAAIALGYLADPQQLPENLQQRELAPRSRKPLKQFVFSSNWGQTSPLVGS</sequence>
<dbReference type="AlphaFoldDB" id="A0A8J7JEZ7"/>
<keyword evidence="2" id="KW-0560">Oxidoreductase</keyword>
<dbReference type="PANTHER" id="PTHR43673">
    <property type="entry name" value="NAD(P)H NITROREDUCTASE YDGI-RELATED"/>
    <property type="match status" value="1"/>
</dbReference>
<dbReference type="InterPro" id="IPR029479">
    <property type="entry name" value="Nitroreductase"/>
</dbReference>
<dbReference type="RefSeq" id="WP_194031554.1">
    <property type="nucleotide sequence ID" value="NZ_JADEWZ010000048.1"/>
</dbReference>
<reference evidence="4" key="1">
    <citation type="submission" date="2020-10" db="EMBL/GenBank/DDBJ databases">
        <authorList>
            <person name="Castelo-Branco R."/>
            <person name="Eusebio N."/>
            <person name="Adriana R."/>
            <person name="Vieira A."/>
            <person name="Brugerolle De Fraissinette N."/>
            <person name="Rezende De Castro R."/>
            <person name="Schneider M.P."/>
            <person name="Vasconcelos V."/>
            <person name="Leao P.N."/>
        </authorList>
    </citation>
    <scope>NUCLEOTIDE SEQUENCE</scope>
    <source>
        <strain evidence="4">LEGE 07157</strain>
    </source>
</reference>
<gene>
    <name evidence="4" type="ORF">IQ249_21500</name>
</gene>
<dbReference type="Pfam" id="PF00881">
    <property type="entry name" value="Nitroreductase"/>
    <property type="match status" value="1"/>
</dbReference>
<proteinExistence type="inferred from homology"/>
<organism evidence="4 5">
    <name type="scientific">Lusitaniella coriacea LEGE 07157</name>
    <dbReference type="NCBI Taxonomy" id="945747"/>
    <lineage>
        <taxon>Bacteria</taxon>
        <taxon>Bacillati</taxon>
        <taxon>Cyanobacteriota</taxon>
        <taxon>Cyanophyceae</taxon>
        <taxon>Spirulinales</taxon>
        <taxon>Lusitaniellaceae</taxon>
        <taxon>Lusitaniella</taxon>
    </lineage>
</organism>
<dbReference type="GO" id="GO:0016491">
    <property type="term" value="F:oxidoreductase activity"/>
    <property type="evidence" value="ECO:0007669"/>
    <property type="project" value="UniProtKB-KW"/>
</dbReference>